<accession>A0A6D1AC25</accession>
<gene>
    <name evidence="1" type="ORF">G3563_27060</name>
</gene>
<organism evidence="1">
    <name type="scientific">Escherichia coli</name>
    <dbReference type="NCBI Taxonomy" id="562"/>
    <lineage>
        <taxon>Bacteria</taxon>
        <taxon>Pseudomonadati</taxon>
        <taxon>Pseudomonadota</taxon>
        <taxon>Gammaproteobacteria</taxon>
        <taxon>Enterobacterales</taxon>
        <taxon>Enterobacteriaceae</taxon>
        <taxon>Escherichia</taxon>
    </lineage>
</organism>
<sequence>MEWHSKFSGPNTSPGFLLWQATQSWQRKVGK</sequence>
<protein>
    <submittedName>
        <fullName evidence="1">MarR family transcriptional regulator</fullName>
    </submittedName>
</protein>
<name>A0A6D1AC25_ECOLX</name>
<comment type="caution">
    <text evidence="1">The sequence shown here is derived from an EMBL/GenBank/DDBJ whole genome shotgun (WGS) entry which is preliminary data.</text>
</comment>
<evidence type="ECO:0000313" key="1">
    <source>
        <dbReference type="EMBL" id="NEU02736.1"/>
    </source>
</evidence>
<dbReference type="EMBL" id="JAAHTE010000241">
    <property type="protein sequence ID" value="NEU02736.1"/>
    <property type="molecule type" value="Genomic_DNA"/>
</dbReference>
<proteinExistence type="predicted"/>
<reference evidence="1" key="1">
    <citation type="submission" date="2020-02" db="EMBL/GenBank/DDBJ databases">
        <title>Investigating the Use of Bacteriophages as New Decolonization Strategy for Intestinal Carriage of CTX-M-15-producing ST131 Escherichia coli: an In Vitro Continuous Culture System Model.</title>
        <authorList>
            <person name="Bernasconi O.J."/>
            <person name="Campos-Madueno E.I."/>
            <person name="Dona V."/>
            <person name="Perreten V."/>
            <person name="Carattoli A."/>
            <person name="Endimiani A."/>
        </authorList>
    </citation>
    <scope>NUCLEOTIDE SEQUENCE</scope>
    <source>
        <strain evidence="1">4901.28</strain>
    </source>
</reference>
<feature type="non-terminal residue" evidence="1">
    <location>
        <position position="31"/>
    </location>
</feature>
<dbReference type="AlphaFoldDB" id="A0A6D1AC25"/>